<evidence type="ECO:0000313" key="6">
    <source>
        <dbReference type="Proteomes" id="UP000621540"/>
    </source>
</evidence>
<evidence type="ECO:0000256" key="3">
    <source>
        <dbReference type="ARBA" id="ARBA00022475"/>
    </source>
</evidence>
<keyword evidence="4" id="KW-1133">Transmembrane helix</keyword>
<dbReference type="PANTHER" id="PTHR30151:SF25">
    <property type="entry name" value="TAURINE TRANSPORT SYSTEM PERMEASE PROTEIN TAUC"/>
    <property type="match status" value="1"/>
</dbReference>
<dbReference type="PANTHER" id="PTHR30151">
    <property type="entry name" value="ALKANE SULFONATE ABC TRANSPORTER-RELATED, MEMBRANE SUBUNIT"/>
    <property type="match status" value="1"/>
</dbReference>
<comment type="caution">
    <text evidence="5">The sequence shown here is derived from an EMBL/GenBank/DDBJ whole genome shotgun (WGS) entry which is preliminary data.</text>
</comment>
<dbReference type="RefSeq" id="WP_186981779.1">
    <property type="nucleotide sequence ID" value="NZ_JACOQH010000002.1"/>
</dbReference>
<keyword evidence="4" id="KW-0812">Transmembrane</keyword>
<keyword evidence="6" id="KW-1185">Reference proteome</keyword>
<reference evidence="5 6" key="1">
    <citation type="submission" date="2020-08" db="EMBL/GenBank/DDBJ databases">
        <title>Genome public.</title>
        <authorList>
            <person name="Liu C."/>
            <person name="Sun Q."/>
        </authorList>
    </citation>
    <scope>NUCLEOTIDE SEQUENCE [LARGE SCALE GENOMIC DNA]</scope>
    <source>
        <strain evidence="5 6">BX0805</strain>
    </source>
</reference>
<proteinExistence type="predicted"/>
<keyword evidence="4" id="KW-0472">Membrane</keyword>
<protein>
    <recommendedName>
        <fullName evidence="7">ABC transporter permease</fullName>
    </recommendedName>
</protein>
<evidence type="ECO:0008006" key="7">
    <source>
        <dbReference type="Google" id="ProtNLM"/>
    </source>
</evidence>
<feature type="transmembrane region" description="Helical" evidence="4">
    <location>
        <begin position="70"/>
        <end position="91"/>
    </location>
</feature>
<keyword evidence="3" id="KW-1003">Cell membrane</keyword>
<evidence type="ECO:0000313" key="5">
    <source>
        <dbReference type="EMBL" id="MBC5753319.1"/>
    </source>
</evidence>
<accession>A0ABR7I982</accession>
<name>A0ABR7I982_9FIRM</name>
<dbReference type="Proteomes" id="UP000621540">
    <property type="component" value="Unassembled WGS sequence"/>
</dbReference>
<organism evidence="5 6">
    <name type="scientific">Roseburia yibonii</name>
    <dbReference type="NCBI Taxonomy" id="2763063"/>
    <lineage>
        <taxon>Bacteria</taxon>
        <taxon>Bacillati</taxon>
        <taxon>Bacillota</taxon>
        <taxon>Clostridia</taxon>
        <taxon>Lachnospirales</taxon>
        <taxon>Lachnospiraceae</taxon>
        <taxon>Roseburia</taxon>
    </lineage>
</organism>
<gene>
    <name evidence="5" type="ORF">H8Z76_04610</name>
</gene>
<evidence type="ECO:0000256" key="4">
    <source>
        <dbReference type="SAM" id="Phobius"/>
    </source>
</evidence>
<sequence>MRKQKKTDTVIFFFVPLAILLLWQILGDGGAVSGAVMPVPTRIAAEMLAATKGVGYMIEYARELSQPEKLFVGLLSISVIGLVTDAVILAVQKRLIVWN</sequence>
<evidence type="ECO:0000256" key="1">
    <source>
        <dbReference type="ARBA" id="ARBA00004651"/>
    </source>
</evidence>
<evidence type="ECO:0000256" key="2">
    <source>
        <dbReference type="ARBA" id="ARBA00022448"/>
    </source>
</evidence>
<keyword evidence="2" id="KW-0813">Transport</keyword>
<comment type="subcellular location">
    <subcellularLocation>
        <location evidence="1">Cell membrane</location>
        <topology evidence="1">Multi-pass membrane protein</topology>
    </subcellularLocation>
</comment>
<dbReference type="EMBL" id="JACOQH010000002">
    <property type="protein sequence ID" value="MBC5753319.1"/>
    <property type="molecule type" value="Genomic_DNA"/>
</dbReference>